<name>A0ABW2QNC1_9BURK</name>
<accession>A0ABW2QNC1</accession>
<gene>
    <name evidence="1" type="ORF">ACFQPB_14385</name>
</gene>
<organism evidence="1 2">
    <name type="scientific">Hydrogenophaga atypica</name>
    <dbReference type="NCBI Taxonomy" id="249409"/>
    <lineage>
        <taxon>Bacteria</taxon>
        <taxon>Pseudomonadati</taxon>
        <taxon>Pseudomonadota</taxon>
        <taxon>Betaproteobacteria</taxon>
        <taxon>Burkholderiales</taxon>
        <taxon>Comamonadaceae</taxon>
        <taxon>Hydrogenophaga</taxon>
    </lineage>
</organism>
<keyword evidence="2" id="KW-1185">Reference proteome</keyword>
<evidence type="ECO:0000313" key="2">
    <source>
        <dbReference type="Proteomes" id="UP001596501"/>
    </source>
</evidence>
<comment type="caution">
    <text evidence="1">The sequence shown here is derived from an EMBL/GenBank/DDBJ whole genome shotgun (WGS) entry which is preliminary data.</text>
</comment>
<dbReference type="PANTHER" id="PTHR38767">
    <property type="entry name" value="DNA POLYMERASE III SUBUNIT CHI"/>
    <property type="match status" value="1"/>
</dbReference>
<sequence>MAEVAFHFNVPERTAYTCRLLRKVWRSGQRAHVAVDAAALHALDMALWTFAAEEFLPHATHHAPAHVLARSPVVLADESVAAPTGTIWVNLLPHVPEAWLAAPPGQRIIEVVTQDETDRQGARQRWRLYAGQGHQLVRHDLAAAQPT</sequence>
<dbReference type="Gene3D" id="3.40.50.10110">
    <property type="entry name" value="DNA polymerase III subunit chi"/>
    <property type="match status" value="1"/>
</dbReference>
<proteinExistence type="predicted"/>
<dbReference type="Pfam" id="PF04364">
    <property type="entry name" value="DNA_pol3_chi"/>
    <property type="match status" value="1"/>
</dbReference>
<protein>
    <submittedName>
        <fullName evidence="1">DNA polymerase III subunit chi</fullName>
    </submittedName>
</protein>
<dbReference type="InterPro" id="IPR007459">
    <property type="entry name" value="DNA_pol3_chi"/>
</dbReference>
<dbReference type="Proteomes" id="UP001596501">
    <property type="component" value="Unassembled WGS sequence"/>
</dbReference>
<dbReference type="RefSeq" id="WP_382224566.1">
    <property type="nucleotide sequence ID" value="NZ_JBHTCA010000011.1"/>
</dbReference>
<dbReference type="SUPFAM" id="SSF102400">
    <property type="entry name" value="DNA polymerase III chi subunit"/>
    <property type="match status" value="1"/>
</dbReference>
<evidence type="ECO:0000313" key="1">
    <source>
        <dbReference type="EMBL" id="MFC7410053.1"/>
    </source>
</evidence>
<dbReference type="InterPro" id="IPR036768">
    <property type="entry name" value="PolIII_chi_sf"/>
</dbReference>
<dbReference type="EMBL" id="JBHTCA010000011">
    <property type="protein sequence ID" value="MFC7410053.1"/>
    <property type="molecule type" value="Genomic_DNA"/>
</dbReference>
<reference evidence="2" key="1">
    <citation type="journal article" date="2019" name="Int. J. Syst. Evol. Microbiol.">
        <title>The Global Catalogue of Microorganisms (GCM) 10K type strain sequencing project: providing services to taxonomists for standard genome sequencing and annotation.</title>
        <authorList>
            <consortium name="The Broad Institute Genomics Platform"/>
            <consortium name="The Broad Institute Genome Sequencing Center for Infectious Disease"/>
            <person name="Wu L."/>
            <person name="Ma J."/>
        </authorList>
    </citation>
    <scope>NUCLEOTIDE SEQUENCE [LARGE SCALE GENOMIC DNA]</scope>
    <source>
        <strain evidence="2">CGMCC 1.12371</strain>
    </source>
</reference>
<dbReference type="PANTHER" id="PTHR38767:SF1">
    <property type="entry name" value="DNA POLYMERASE III SUBUNIT CHI"/>
    <property type="match status" value="1"/>
</dbReference>